<evidence type="ECO:0000313" key="1">
    <source>
        <dbReference type="EMBL" id="MCI73176.1"/>
    </source>
</evidence>
<organism evidence="1 2">
    <name type="scientific">Trifolium medium</name>
    <dbReference type="NCBI Taxonomy" id="97028"/>
    <lineage>
        <taxon>Eukaryota</taxon>
        <taxon>Viridiplantae</taxon>
        <taxon>Streptophyta</taxon>
        <taxon>Embryophyta</taxon>
        <taxon>Tracheophyta</taxon>
        <taxon>Spermatophyta</taxon>
        <taxon>Magnoliopsida</taxon>
        <taxon>eudicotyledons</taxon>
        <taxon>Gunneridae</taxon>
        <taxon>Pentapetalae</taxon>
        <taxon>rosids</taxon>
        <taxon>fabids</taxon>
        <taxon>Fabales</taxon>
        <taxon>Fabaceae</taxon>
        <taxon>Papilionoideae</taxon>
        <taxon>50 kb inversion clade</taxon>
        <taxon>NPAAA clade</taxon>
        <taxon>Hologalegina</taxon>
        <taxon>IRL clade</taxon>
        <taxon>Trifolieae</taxon>
        <taxon>Trifolium</taxon>
    </lineage>
</organism>
<dbReference type="Proteomes" id="UP000265520">
    <property type="component" value="Unassembled WGS sequence"/>
</dbReference>
<proteinExistence type="predicted"/>
<protein>
    <submittedName>
        <fullName evidence="1">Uncharacterized protein</fullName>
    </submittedName>
</protein>
<sequence>AQRAYQRARSLVVAEARDFQVPDDFGRFLSLKRGTFRIVVATCRFLSPSELDRIAFFLFWISNGSRGSNML</sequence>
<feature type="non-terminal residue" evidence="1">
    <location>
        <position position="1"/>
    </location>
</feature>
<comment type="caution">
    <text evidence="1">The sequence shown here is derived from an EMBL/GenBank/DDBJ whole genome shotgun (WGS) entry which is preliminary data.</text>
</comment>
<reference evidence="1 2" key="1">
    <citation type="journal article" date="2018" name="Front. Plant Sci.">
        <title>Red Clover (Trifolium pratense) and Zigzag Clover (T. medium) - A Picture of Genomic Similarities and Differences.</title>
        <authorList>
            <person name="Dluhosova J."/>
            <person name="Istvanek J."/>
            <person name="Nedelnik J."/>
            <person name="Repkova J."/>
        </authorList>
    </citation>
    <scope>NUCLEOTIDE SEQUENCE [LARGE SCALE GENOMIC DNA]</scope>
    <source>
        <strain evidence="2">cv. 10/8</strain>
        <tissue evidence="1">Leaf</tissue>
    </source>
</reference>
<keyword evidence="2" id="KW-1185">Reference proteome</keyword>
<name>A0A392UL45_9FABA</name>
<accession>A0A392UL45</accession>
<dbReference type="EMBL" id="LXQA010832760">
    <property type="protein sequence ID" value="MCI73176.1"/>
    <property type="molecule type" value="Genomic_DNA"/>
</dbReference>
<dbReference type="AlphaFoldDB" id="A0A392UL45"/>
<evidence type="ECO:0000313" key="2">
    <source>
        <dbReference type="Proteomes" id="UP000265520"/>
    </source>
</evidence>